<evidence type="ECO:0000256" key="1">
    <source>
        <dbReference type="SAM" id="MobiDB-lite"/>
    </source>
</evidence>
<dbReference type="RefSeq" id="WP_146567997.1">
    <property type="nucleotide sequence ID" value="NZ_SIHJ01000003.1"/>
</dbReference>
<keyword evidence="2" id="KW-0732">Signal</keyword>
<proteinExistence type="predicted"/>
<dbReference type="EMBL" id="SIHJ01000003">
    <property type="protein sequence ID" value="TWT32540.1"/>
    <property type="molecule type" value="Genomic_DNA"/>
</dbReference>
<gene>
    <name evidence="3" type="ORF">KOR34_43030</name>
</gene>
<sequence precursor="true">MKLNFRFRRAFMAAAVMAAPSLAVGAPFGPSQTQPAAQQPAYGYQPYTAQAAQQPTAYGYPATAPQAQPGYAAAPGYSATPAYTYPPAQAAPTQTAQRGYEQQRYAYLGADSQELPTPGEPVSPTPAPVDEPSYDSMPAYSYPAASATPASAPAADCNCNTGAAGGVGCDAGGCQTETCDLGCYDCGPRRQWFGGLYGLYMTRDRPYRVQTGVLTSDLPPGYYPMPTDTYLSNTDADVGYAAGAEVRFGCTFGHAGCGCNTYQPFAWEVAYWALDDDDSQGLMVDPLGGGFRMYGRISYHGLMMDRYGDTSVVRPVNEYGDYQPRADIPTPDDVRVLANRVRQSFSAQNLELNFWRFGAPAACGVASCGPACGGCDTGSCAPACDVNACCAPPQRFFISGLAGVRFVRFDEYFQNGLYYTLDSDDDGVQDAGESASYPNGFPVGDNNHFLHDIDVDNDLVGFQLGCSMNCLVGCRWSLFCDTNFGIYGNDADVYQRVYNLGDGDVYFASTGGAATVRTSKQDVAFLGEARLGVGYQYSCHCRLTAAWRVLGATGIAMAGDQIPDAGWTNPGAVGYVDTNGSLILHGLQLGVECKY</sequence>
<keyword evidence="4" id="KW-1185">Reference proteome</keyword>
<dbReference type="AlphaFoldDB" id="A0A5C5V3E6"/>
<dbReference type="PROSITE" id="PS51318">
    <property type="entry name" value="TAT"/>
    <property type="match status" value="1"/>
</dbReference>
<organism evidence="3 4">
    <name type="scientific">Posidoniimonas corsicana</name>
    <dbReference type="NCBI Taxonomy" id="1938618"/>
    <lineage>
        <taxon>Bacteria</taxon>
        <taxon>Pseudomonadati</taxon>
        <taxon>Planctomycetota</taxon>
        <taxon>Planctomycetia</taxon>
        <taxon>Pirellulales</taxon>
        <taxon>Lacipirellulaceae</taxon>
        <taxon>Posidoniimonas</taxon>
    </lineage>
</organism>
<feature type="region of interest" description="Disordered" evidence="1">
    <location>
        <begin position="112"/>
        <end position="132"/>
    </location>
</feature>
<reference evidence="3 4" key="1">
    <citation type="submission" date="2019-02" db="EMBL/GenBank/DDBJ databases">
        <title>Deep-cultivation of Planctomycetes and their phenomic and genomic characterization uncovers novel biology.</title>
        <authorList>
            <person name="Wiegand S."/>
            <person name="Jogler M."/>
            <person name="Boedeker C."/>
            <person name="Pinto D."/>
            <person name="Vollmers J."/>
            <person name="Rivas-Marin E."/>
            <person name="Kohn T."/>
            <person name="Peeters S.H."/>
            <person name="Heuer A."/>
            <person name="Rast P."/>
            <person name="Oberbeckmann S."/>
            <person name="Bunk B."/>
            <person name="Jeske O."/>
            <person name="Meyerdierks A."/>
            <person name="Storesund J.E."/>
            <person name="Kallscheuer N."/>
            <person name="Luecker S."/>
            <person name="Lage O.M."/>
            <person name="Pohl T."/>
            <person name="Merkel B.J."/>
            <person name="Hornburger P."/>
            <person name="Mueller R.-W."/>
            <person name="Bruemmer F."/>
            <person name="Labrenz M."/>
            <person name="Spormann A.M."/>
            <person name="Op Den Camp H."/>
            <person name="Overmann J."/>
            <person name="Amann R."/>
            <person name="Jetten M.S.M."/>
            <person name="Mascher T."/>
            <person name="Medema M.H."/>
            <person name="Devos D.P."/>
            <person name="Kaster A.-K."/>
            <person name="Ovreas L."/>
            <person name="Rohde M."/>
            <person name="Galperin M.Y."/>
            <person name="Jogler C."/>
        </authorList>
    </citation>
    <scope>NUCLEOTIDE SEQUENCE [LARGE SCALE GENOMIC DNA]</scope>
    <source>
        <strain evidence="3 4">KOR34</strain>
    </source>
</reference>
<evidence type="ECO:0000313" key="3">
    <source>
        <dbReference type="EMBL" id="TWT32540.1"/>
    </source>
</evidence>
<feature type="compositionally biased region" description="Pro residues" evidence="1">
    <location>
        <begin position="118"/>
        <end position="129"/>
    </location>
</feature>
<comment type="caution">
    <text evidence="3">The sequence shown here is derived from an EMBL/GenBank/DDBJ whole genome shotgun (WGS) entry which is preliminary data.</text>
</comment>
<feature type="chain" id="PRO_5023028452" evidence="2">
    <location>
        <begin position="26"/>
        <end position="595"/>
    </location>
</feature>
<dbReference type="InterPro" id="IPR006311">
    <property type="entry name" value="TAT_signal"/>
</dbReference>
<evidence type="ECO:0000256" key="2">
    <source>
        <dbReference type="SAM" id="SignalP"/>
    </source>
</evidence>
<name>A0A5C5V3E6_9BACT</name>
<evidence type="ECO:0000313" key="4">
    <source>
        <dbReference type="Proteomes" id="UP000316714"/>
    </source>
</evidence>
<feature type="signal peptide" evidence="2">
    <location>
        <begin position="1"/>
        <end position="25"/>
    </location>
</feature>
<protein>
    <submittedName>
        <fullName evidence="3">Uncharacterized protein</fullName>
    </submittedName>
</protein>
<dbReference type="Proteomes" id="UP000316714">
    <property type="component" value="Unassembled WGS sequence"/>
</dbReference>
<dbReference type="OrthoDB" id="292710at2"/>
<accession>A0A5C5V3E6</accession>